<dbReference type="GO" id="GO:0033785">
    <property type="term" value="F:heptose 7-phosphate kinase activity"/>
    <property type="evidence" value="ECO:0007669"/>
    <property type="project" value="UniProtKB-UniRule"/>
</dbReference>
<dbReference type="PROSITE" id="PS00583">
    <property type="entry name" value="PFKB_KINASES_1"/>
    <property type="match status" value="1"/>
</dbReference>
<dbReference type="SUPFAM" id="SSF53613">
    <property type="entry name" value="Ribokinase-like"/>
    <property type="match status" value="1"/>
</dbReference>
<keyword evidence="16" id="KW-1185">Reference proteome</keyword>
<dbReference type="InterPro" id="IPR014729">
    <property type="entry name" value="Rossmann-like_a/b/a_fold"/>
</dbReference>
<dbReference type="EC" id="2.7.1.167" evidence="12"/>
<feature type="domain" description="Cytidyltransferase-like" evidence="14">
    <location>
        <begin position="368"/>
        <end position="459"/>
    </location>
</feature>
<feature type="region of interest" description="Ribokinase" evidence="12">
    <location>
        <begin position="1"/>
        <end position="331"/>
    </location>
</feature>
<proteinExistence type="inferred from homology"/>
<evidence type="ECO:0000256" key="8">
    <source>
        <dbReference type="ARBA" id="ARBA00022840"/>
    </source>
</evidence>
<dbReference type="UniPathway" id="UPA00356">
    <property type="reaction ID" value="UER00437"/>
</dbReference>
<dbReference type="CDD" id="cd01172">
    <property type="entry name" value="RfaE_like"/>
    <property type="match status" value="1"/>
</dbReference>
<dbReference type="InterPro" id="IPR011611">
    <property type="entry name" value="PfkB_dom"/>
</dbReference>
<dbReference type="PANTHER" id="PTHR46969">
    <property type="entry name" value="BIFUNCTIONAL PROTEIN HLDE"/>
    <property type="match status" value="1"/>
</dbReference>
<gene>
    <name evidence="15" type="primary">rfaE1</name>
    <name evidence="12" type="synonym">hldE</name>
    <name evidence="15" type="ORF">HUK38_01320</name>
</gene>
<dbReference type="InterPro" id="IPR011914">
    <property type="entry name" value="RfaE_dom_II"/>
</dbReference>
<comment type="pathway">
    <text evidence="3">Bacterial outer membrane biogenesis; LPS core biosynthesis.</text>
</comment>
<evidence type="ECO:0000256" key="1">
    <source>
        <dbReference type="ARBA" id="ARBA00002319"/>
    </source>
</evidence>
<evidence type="ECO:0000259" key="14">
    <source>
        <dbReference type="Pfam" id="PF01467"/>
    </source>
</evidence>
<comment type="similarity">
    <text evidence="12">In the C-terminal section; belongs to the cytidylyltransferase family.</text>
</comment>
<dbReference type="InterPro" id="IPR002173">
    <property type="entry name" value="Carboh/pur_kinase_PfkB_CS"/>
</dbReference>
<comment type="pathway">
    <text evidence="12">Nucleotide-sugar biosynthesis; ADP-L-glycero-beta-D-manno-heptose biosynthesis; ADP-L-glycero-beta-D-manno-heptose from D-glycero-beta-D-manno-heptose 7-phosphate: step 3/4.</text>
</comment>
<feature type="active site" evidence="12">
    <location>
        <position position="277"/>
    </location>
</feature>
<dbReference type="InterPro" id="IPR023030">
    <property type="entry name" value="Bifunc_HldE"/>
</dbReference>
<dbReference type="FunFam" id="3.40.1190.20:FF:000002">
    <property type="entry name" value="Bifunctional protein HldE"/>
    <property type="match status" value="1"/>
</dbReference>
<dbReference type="EMBL" id="JABVCQ010000002">
    <property type="protein sequence ID" value="MBB1124871.1"/>
    <property type="molecule type" value="Genomic_DNA"/>
</dbReference>
<feature type="binding site" evidence="12">
    <location>
        <begin position="208"/>
        <end position="211"/>
    </location>
    <ligand>
        <name>ATP</name>
        <dbReference type="ChEBI" id="CHEBI:30616"/>
    </ligand>
</feature>
<evidence type="ECO:0000256" key="11">
    <source>
        <dbReference type="ARBA" id="ARBA00047428"/>
    </source>
</evidence>
<dbReference type="Gene3D" id="3.40.1190.20">
    <property type="match status" value="1"/>
</dbReference>
<dbReference type="Gene3D" id="3.40.50.620">
    <property type="entry name" value="HUPs"/>
    <property type="match status" value="1"/>
</dbReference>
<comment type="subunit">
    <text evidence="12">Homodimer.</text>
</comment>
<name>A0A839H554_9GAMM</name>
<evidence type="ECO:0000256" key="2">
    <source>
        <dbReference type="ARBA" id="ARBA00003753"/>
    </source>
</evidence>
<dbReference type="InterPro" id="IPR004821">
    <property type="entry name" value="Cyt_trans-like"/>
</dbReference>
<dbReference type="Proteomes" id="UP000548632">
    <property type="component" value="Unassembled WGS sequence"/>
</dbReference>
<evidence type="ECO:0000313" key="16">
    <source>
        <dbReference type="Proteomes" id="UP000548632"/>
    </source>
</evidence>
<dbReference type="NCBIfam" id="TIGR02199">
    <property type="entry name" value="rfaE_dom_II"/>
    <property type="match status" value="1"/>
</dbReference>
<keyword evidence="6 12" id="KW-0547">Nucleotide-binding</keyword>
<keyword evidence="5 12" id="KW-0548">Nucleotidyltransferase</keyword>
<dbReference type="PANTHER" id="PTHR46969:SF1">
    <property type="entry name" value="BIFUNCTIONAL PROTEIN HLDE"/>
    <property type="match status" value="1"/>
</dbReference>
<reference evidence="15 16" key="1">
    <citation type="journal article" date="2020" name="Arch. Microbiol.">
        <title>The genome sequence of the giant phototrophic gammaproteobacterium Thiospirillum jenense gives insight into its physiological properties and phylogenetic relationships.</title>
        <authorList>
            <person name="Imhoff J.F."/>
            <person name="Meyer T.E."/>
            <person name="Kyndt J.A."/>
        </authorList>
    </citation>
    <scope>NUCLEOTIDE SEQUENCE [LARGE SCALE GENOMIC DNA]</scope>
    <source>
        <strain evidence="15 16">DSM 216</strain>
    </source>
</reference>
<keyword evidence="4 12" id="KW-0808">Transferase</keyword>
<evidence type="ECO:0000256" key="3">
    <source>
        <dbReference type="ARBA" id="ARBA00004713"/>
    </source>
</evidence>
<dbReference type="InterPro" id="IPR011913">
    <property type="entry name" value="RfaE_dom_I"/>
</dbReference>
<organism evidence="15 16">
    <name type="scientific">Thiospirillum jenense</name>
    <dbReference type="NCBI Taxonomy" id="1653858"/>
    <lineage>
        <taxon>Bacteria</taxon>
        <taxon>Pseudomonadati</taxon>
        <taxon>Pseudomonadota</taxon>
        <taxon>Gammaproteobacteria</taxon>
        <taxon>Chromatiales</taxon>
        <taxon>Chromatiaceae</taxon>
        <taxon>Thiospirillum</taxon>
    </lineage>
</organism>
<dbReference type="GO" id="GO:0009244">
    <property type="term" value="P:lipopolysaccharide core region biosynthetic process"/>
    <property type="evidence" value="ECO:0007669"/>
    <property type="project" value="UniProtKB-UniPathway"/>
</dbReference>
<dbReference type="Pfam" id="PF01467">
    <property type="entry name" value="CTP_transf_like"/>
    <property type="match status" value="1"/>
</dbReference>
<dbReference type="AlphaFoldDB" id="A0A839H554"/>
<protein>
    <recommendedName>
        <fullName evidence="12">Bifunctional protein HldE</fullName>
    </recommendedName>
    <domain>
        <recommendedName>
            <fullName evidence="12">D-beta-D-heptose 7-phosphate kinase</fullName>
            <ecNumber evidence="12">2.7.1.167</ecNumber>
        </recommendedName>
        <alternativeName>
            <fullName evidence="12">D-beta-D-heptose 7-phosphotransferase</fullName>
        </alternativeName>
        <alternativeName>
            <fullName evidence="12">D-glycero-beta-D-manno-heptose-7-phosphate kinase</fullName>
        </alternativeName>
    </domain>
    <domain>
        <recommendedName>
            <fullName evidence="12">D-beta-D-heptose 1-phosphate adenylyltransferase</fullName>
            <ecNumber evidence="12">2.7.7.70</ecNumber>
        </recommendedName>
        <alternativeName>
            <fullName evidence="12">D-glycero-beta-D-manno-heptose 1-phosphate adenylyltransferase</fullName>
        </alternativeName>
    </domain>
</protein>
<comment type="similarity">
    <text evidence="12">In the N-terminal section; belongs to the carbohydrate kinase PfkB family.</text>
</comment>
<dbReference type="Pfam" id="PF00294">
    <property type="entry name" value="PfkB"/>
    <property type="match status" value="1"/>
</dbReference>
<keyword evidence="10 12" id="KW-0119">Carbohydrate metabolism</keyword>
<dbReference type="NCBIfam" id="TIGR00125">
    <property type="entry name" value="cyt_tran_rel"/>
    <property type="match status" value="1"/>
</dbReference>
<dbReference type="RefSeq" id="WP_182581972.1">
    <property type="nucleotide sequence ID" value="NZ_JABVCQ010000002.1"/>
</dbReference>
<accession>A0A839H554</accession>
<dbReference type="InterPro" id="IPR029056">
    <property type="entry name" value="Ribokinase-like"/>
</dbReference>
<dbReference type="EC" id="2.7.7.70" evidence="12"/>
<evidence type="ECO:0000259" key="13">
    <source>
        <dbReference type="Pfam" id="PF00294"/>
    </source>
</evidence>
<dbReference type="NCBIfam" id="TIGR02198">
    <property type="entry name" value="rfaE_dom_I"/>
    <property type="match status" value="1"/>
</dbReference>
<evidence type="ECO:0000256" key="7">
    <source>
        <dbReference type="ARBA" id="ARBA00022777"/>
    </source>
</evidence>
<dbReference type="GO" id="GO:0097171">
    <property type="term" value="P:ADP-L-glycero-beta-D-manno-heptose biosynthetic process"/>
    <property type="evidence" value="ECO:0007669"/>
    <property type="project" value="UniProtKB-UniPathway"/>
</dbReference>
<feature type="domain" description="Carbohydrate kinase PfkB" evidence="13">
    <location>
        <begin position="19"/>
        <end position="315"/>
    </location>
</feature>
<comment type="catalytic activity">
    <reaction evidence="12">
        <text>D-glycero-beta-D-manno-heptose 7-phosphate + ATP = D-glycero-beta-D-manno-heptose 1,7-bisphosphate + ADP + H(+)</text>
        <dbReference type="Rhea" id="RHEA:27473"/>
        <dbReference type="ChEBI" id="CHEBI:15378"/>
        <dbReference type="ChEBI" id="CHEBI:30616"/>
        <dbReference type="ChEBI" id="CHEBI:60204"/>
        <dbReference type="ChEBI" id="CHEBI:60208"/>
        <dbReference type="ChEBI" id="CHEBI:456216"/>
        <dbReference type="EC" id="2.7.1.167"/>
    </reaction>
</comment>
<dbReference type="GO" id="GO:0005524">
    <property type="term" value="F:ATP binding"/>
    <property type="evidence" value="ECO:0007669"/>
    <property type="project" value="UniProtKB-UniRule"/>
</dbReference>
<comment type="catalytic activity">
    <reaction evidence="11 12">
        <text>D-glycero-beta-D-manno-heptose 1-phosphate + ATP + H(+) = ADP-D-glycero-beta-D-manno-heptose + diphosphate</text>
        <dbReference type="Rhea" id="RHEA:27465"/>
        <dbReference type="ChEBI" id="CHEBI:15378"/>
        <dbReference type="ChEBI" id="CHEBI:30616"/>
        <dbReference type="ChEBI" id="CHEBI:33019"/>
        <dbReference type="ChEBI" id="CHEBI:59967"/>
        <dbReference type="ChEBI" id="CHEBI:61593"/>
        <dbReference type="EC" id="2.7.7.70"/>
    </reaction>
</comment>
<keyword evidence="8 12" id="KW-0067">ATP-binding</keyword>
<dbReference type="SUPFAM" id="SSF52374">
    <property type="entry name" value="Nucleotidylyl transferase"/>
    <property type="match status" value="1"/>
</dbReference>
<keyword evidence="9 12" id="KW-0511">Multifunctional enzyme</keyword>
<keyword evidence="7 12" id="KW-0418">Kinase</keyword>
<comment type="caution">
    <text evidence="15">The sequence shown here is derived from an EMBL/GenBank/DDBJ whole genome shotgun (WGS) entry which is preliminary data.</text>
</comment>
<evidence type="ECO:0000256" key="5">
    <source>
        <dbReference type="ARBA" id="ARBA00022695"/>
    </source>
</evidence>
<comment type="pathway">
    <text evidence="12">Nucleotide-sugar biosynthesis; ADP-L-glycero-beta-D-manno-heptose biosynthesis; ADP-L-glycero-beta-D-manno-heptose from D-glycero-beta-D-manno-heptose 7-phosphate: step 1/4.</text>
</comment>
<dbReference type="GO" id="GO:0033786">
    <property type="term" value="F:heptose-1-phosphate adenylyltransferase activity"/>
    <property type="evidence" value="ECO:0007669"/>
    <property type="project" value="UniProtKB-UniRule"/>
</dbReference>
<evidence type="ECO:0000256" key="9">
    <source>
        <dbReference type="ARBA" id="ARBA00023268"/>
    </source>
</evidence>
<comment type="function">
    <text evidence="2 12">Catalyzes the ADP transfer from ATP to D-glycero-beta-D-manno-heptose 1-phosphate, yielding ADP-D-glycero-beta-D-manno-heptose.</text>
</comment>
<dbReference type="UniPathway" id="UPA00958"/>
<comment type="function">
    <text evidence="1 12">Catalyzes the phosphorylation of D-glycero-D-manno-heptose 7-phosphate at the C-1 position to selectively form D-glycero-beta-D-manno-heptose-1,7-bisphosphate.</text>
</comment>
<evidence type="ECO:0000256" key="4">
    <source>
        <dbReference type="ARBA" id="ARBA00022679"/>
    </source>
</evidence>
<evidence type="ECO:0000313" key="15">
    <source>
        <dbReference type="EMBL" id="MBB1124871.1"/>
    </source>
</evidence>
<dbReference type="GO" id="GO:0016773">
    <property type="term" value="F:phosphotransferase activity, alcohol group as acceptor"/>
    <property type="evidence" value="ECO:0007669"/>
    <property type="project" value="InterPro"/>
</dbReference>
<dbReference type="GO" id="GO:0005829">
    <property type="term" value="C:cytosol"/>
    <property type="evidence" value="ECO:0007669"/>
    <property type="project" value="TreeGrafter"/>
</dbReference>
<feature type="region of interest" description="Cytidylyltransferase" evidence="12">
    <location>
        <begin position="368"/>
        <end position="503"/>
    </location>
</feature>
<evidence type="ECO:0000256" key="12">
    <source>
        <dbReference type="HAMAP-Rule" id="MF_01603"/>
    </source>
</evidence>
<dbReference type="HAMAP" id="MF_01603">
    <property type="entry name" value="HldE"/>
    <property type="match status" value="1"/>
</dbReference>
<evidence type="ECO:0000256" key="10">
    <source>
        <dbReference type="ARBA" id="ARBA00023277"/>
    </source>
</evidence>
<evidence type="ECO:0000256" key="6">
    <source>
        <dbReference type="ARBA" id="ARBA00022741"/>
    </source>
</evidence>
<sequence>MFNDPNRLIDHIRSGFNRQRVIVIGDLMLDRYLWGEVSRISPEAPVPIVRVQRDTAVAGGAANVARNLASLGAQVAVIGMTGDDAAAIELRQQLTAAGIDTTALLTDATRPTTTKTRVISQHQQMLRLDQEMTQPLSAAALAQILSATAAKLADCDAIVLSDYAKGVLNTAICQQVIAQARAAALPVLVDPKGTDFGRYRGATVLTPNRAELAAATGVALGDLDKLLNAAKGLRRELDVTAVLVTLGELGMALCDADGVRRIPARAREVFDVSGAGDTVIAVFTIAHSAGWSAFASAQLANLGGGVVVGHLGTAQLTRPELLAAVLNEINSENQIDQAGGGQINKVCSLNELLPLVQQWRRQGERIVFTNGCFDLLHAGHVSYLEQARQHGQRLIIGLNSDHSVQQLKGESRPIVTEQDRAQVLAALAVVDAVVIFNQPTPLELIVALQPDVLVKGADYRPEQVVGANEIKAWNGQLVLIPLLAGRSSSALIARLSHTETGIE</sequence>